<dbReference type="GO" id="GO:0015074">
    <property type="term" value="P:DNA integration"/>
    <property type="evidence" value="ECO:0007669"/>
    <property type="project" value="UniProtKB-KW"/>
</dbReference>
<evidence type="ECO:0000313" key="8">
    <source>
        <dbReference type="EMBL" id="EXY74700.1"/>
    </source>
</evidence>
<dbReference type="InterPro" id="IPR025269">
    <property type="entry name" value="SAM-like_dom"/>
</dbReference>
<gene>
    <name evidence="8" type="ORF">M124_1529</name>
</gene>
<feature type="domain" description="Core-binding (CB)" evidence="7">
    <location>
        <begin position="94"/>
        <end position="193"/>
    </location>
</feature>
<evidence type="ECO:0000256" key="2">
    <source>
        <dbReference type="ARBA" id="ARBA00022908"/>
    </source>
</evidence>
<dbReference type="Gene3D" id="1.10.443.10">
    <property type="entry name" value="Intergrase catalytic core"/>
    <property type="match status" value="1"/>
</dbReference>
<dbReference type="InterPro" id="IPR044068">
    <property type="entry name" value="CB"/>
</dbReference>
<evidence type="ECO:0000313" key="9">
    <source>
        <dbReference type="Proteomes" id="UP000020529"/>
    </source>
</evidence>
<protein>
    <submittedName>
        <fullName evidence="8">Phage integrase family protein</fullName>
    </submittedName>
</protein>
<dbReference type="PANTHER" id="PTHR30349:SF64">
    <property type="entry name" value="PROPHAGE INTEGRASE INTD-RELATED"/>
    <property type="match status" value="1"/>
</dbReference>
<evidence type="ECO:0000256" key="4">
    <source>
        <dbReference type="ARBA" id="ARBA00023172"/>
    </source>
</evidence>
<dbReference type="CDD" id="cd01185">
    <property type="entry name" value="INTN1_C_like"/>
    <property type="match status" value="1"/>
</dbReference>
<feature type="domain" description="Tyr recombinase" evidence="6">
    <location>
        <begin position="221"/>
        <end position="397"/>
    </location>
</feature>
<evidence type="ECO:0000259" key="6">
    <source>
        <dbReference type="PROSITE" id="PS51898"/>
    </source>
</evidence>
<dbReference type="InterPro" id="IPR002104">
    <property type="entry name" value="Integrase_catalytic"/>
</dbReference>
<dbReference type="Pfam" id="PF00589">
    <property type="entry name" value="Phage_integrase"/>
    <property type="match status" value="1"/>
</dbReference>
<dbReference type="PANTHER" id="PTHR30349">
    <property type="entry name" value="PHAGE INTEGRASE-RELATED"/>
    <property type="match status" value="1"/>
</dbReference>
<evidence type="ECO:0000259" key="7">
    <source>
        <dbReference type="PROSITE" id="PS51900"/>
    </source>
</evidence>
<dbReference type="PROSITE" id="PS51898">
    <property type="entry name" value="TYR_RECOMBINASE"/>
    <property type="match status" value="1"/>
</dbReference>
<keyword evidence="3 5" id="KW-0238">DNA-binding</keyword>
<keyword evidence="2" id="KW-0229">DNA integration</keyword>
<dbReference type="InterPro" id="IPR010998">
    <property type="entry name" value="Integrase_recombinase_N"/>
</dbReference>
<dbReference type="InterPro" id="IPR050090">
    <property type="entry name" value="Tyrosine_recombinase_XerCD"/>
</dbReference>
<proteinExistence type="inferred from homology"/>
<dbReference type="SUPFAM" id="SSF56349">
    <property type="entry name" value="DNA breaking-rejoining enzymes"/>
    <property type="match status" value="1"/>
</dbReference>
<comment type="similarity">
    <text evidence="1">Belongs to the 'phage' integrase family.</text>
</comment>
<dbReference type="Gene3D" id="1.10.150.130">
    <property type="match status" value="1"/>
</dbReference>
<dbReference type="RefSeq" id="WP_032587996.1">
    <property type="nucleotide sequence ID" value="NZ_JGCY01000275.1"/>
</dbReference>
<dbReference type="GO" id="GO:0003677">
    <property type="term" value="F:DNA binding"/>
    <property type="evidence" value="ECO:0007669"/>
    <property type="project" value="UniProtKB-UniRule"/>
</dbReference>
<dbReference type="InterPro" id="IPR011010">
    <property type="entry name" value="DNA_brk_join_enz"/>
</dbReference>
<dbReference type="GO" id="GO:0006310">
    <property type="term" value="P:DNA recombination"/>
    <property type="evidence" value="ECO:0007669"/>
    <property type="project" value="UniProtKB-KW"/>
</dbReference>
<organism evidence="8 9">
    <name type="scientific">Bacteroides fragilis str. 3988T(B)14</name>
    <dbReference type="NCBI Taxonomy" id="1339315"/>
    <lineage>
        <taxon>Bacteria</taxon>
        <taxon>Pseudomonadati</taxon>
        <taxon>Bacteroidota</taxon>
        <taxon>Bacteroidia</taxon>
        <taxon>Bacteroidales</taxon>
        <taxon>Bacteroidaceae</taxon>
        <taxon>Bacteroides</taxon>
    </lineage>
</organism>
<comment type="caution">
    <text evidence="8">The sequence shown here is derived from an EMBL/GenBank/DDBJ whole genome shotgun (WGS) entry which is preliminary data.</text>
</comment>
<dbReference type="EMBL" id="JGCY01000275">
    <property type="protein sequence ID" value="EXY74700.1"/>
    <property type="molecule type" value="Genomic_DNA"/>
</dbReference>
<reference evidence="8 9" key="1">
    <citation type="submission" date="2014-02" db="EMBL/GenBank/DDBJ databases">
        <authorList>
            <person name="Sears C."/>
            <person name="Carroll K."/>
            <person name="Sack B.R."/>
            <person name="Qadri F."/>
            <person name="Myers L.L."/>
            <person name="Chung G.-T."/>
            <person name="Escheverria P."/>
            <person name="Fraser C.M."/>
            <person name="Sadzewicz L."/>
            <person name="Shefchek K.A."/>
            <person name="Tallon L."/>
            <person name="Das S.P."/>
            <person name="Daugherty S."/>
            <person name="Mongodin E.F."/>
        </authorList>
    </citation>
    <scope>NUCLEOTIDE SEQUENCE [LARGE SCALE GENOMIC DNA]</scope>
    <source>
        <strain evidence="9">3988T(B)14</strain>
    </source>
</reference>
<evidence type="ECO:0000256" key="3">
    <source>
        <dbReference type="ARBA" id="ARBA00023125"/>
    </source>
</evidence>
<dbReference type="AlphaFoldDB" id="A0A015W2L2"/>
<dbReference type="Pfam" id="PF13102">
    <property type="entry name" value="Phage_int_SAM_5"/>
    <property type="match status" value="1"/>
</dbReference>
<name>A0A015W2L2_BACFG</name>
<dbReference type="PATRIC" id="fig|1339315.3.peg.2300"/>
<evidence type="ECO:0000256" key="5">
    <source>
        <dbReference type="PROSITE-ProRule" id="PRU01248"/>
    </source>
</evidence>
<sequence>MTSITPRLNRSREGRDGSYPLVIQIIRHRKKREIYTPYRFWEAEFNTRLEMVENVGGNRRRLLIVREANEYLIYIKKELEAICRSLEADKGSAYTVDDIVNVYNYHNDLTQVLVYADSVIAGLENKGRQGTAANYRSARRAFEMFLDGSPFSFEELTPEVLDRFVTFLRERGNRPNTVSFYLRQWRAIYNRACADHVVFSDQKPFRRLNLKEEVTSKRAISREKIAQIECVDLTACHADMQLARDLFLFSFYTRGMSFVDMCYLNKENLQGNYLRYKRQKTGQELQIRIEKDLRVLIDRYTSPLSDYLLPMLRNGDRYQDYRRRQRRLNKLIRELGDRLQLDMPLTFYVARHSWATLAHENDVPVSVISDCMGHTSEKTTRIYLDRIDTKRLDRANRLVINSLR</sequence>
<evidence type="ECO:0000256" key="1">
    <source>
        <dbReference type="ARBA" id="ARBA00008857"/>
    </source>
</evidence>
<accession>A0A015W2L2</accession>
<keyword evidence="4" id="KW-0233">DNA recombination</keyword>
<dbReference type="Proteomes" id="UP000020529">
    <property type="component" value="Unassembled WGS sequence"/>
</dbReference>
<dbReference type="InterPro" id="IPR013762">
    <property type="entry name" value="Integrase-like_cat_sf"/>
</dbReference>
<dbReference type="PROSITE" id="PS51900">
    <property type="entry name" value="CB"/>
    <property type="match status" value="1"/>
</dbReference>